<evidence type="ECO:0000313" key="7">
    <source>
        <dbReference type="EMBL" id="SPB28174.1"/>
    </source>
</evidence>
<dbReference type="InterPro" id="IPR016446">
    <property type="entry name" value="Flavin_OxRdtase_Frp"/>
</dbReference>
<evidence type="ECO:0000256" key="2">
    <source>
        <dbReference type="ARBA" id="ARBA00022630"/>
    </source>
</evidence>
<dbReference type="InterPro" id="IPR029479">
    <property type="entry name" value="Nitroreductase"/>
</dbReference>
<dbReference type="InterPro" id="IPR000415">
    <property type="entry name" value="Nitroreductase-like"/>
</dbReference>
<name>A0A2X0SW71_9LACT</name>
<evidence type="ECO:0000313" key="9">
    <source>
        <dbReference type="Proteomes" id="UP000279235"/>
    </source>
</evidence>
<organism evidence="8 9">
    <name type="scientific">Lactococcus lactis</name>
    <dbReference type="NCBI Taxonomy" id="1358"/>
    <lineage>
        <taxon>Bacteria</taxon>
        <taxon>Bacillati</taxon>
        <taxon>Bacillota</taxon>
        <taxon>Bacilli</taxon>
        <taxon>Lactobacillales</taxon>
        <taxon>Streptococcaceae</taxon>
        <taxon>Lactococcus</taxon>
    </lineage>
</organism>
<feature type="domain" description="Nitroreductase" evidence="6">
    <location>
        <begin position="13"/>
        <end position="165"/>
    </location>
</feature>
<accession>A0A2X0SW71</accession>
<keyword evidence="2 5" id="KW-0285">Flavoprotein</keyword>
<dbReference type="Gene3D" id="3.40.109.10">
    <property type="entry name" value="NADH Oxidase"/>
    <property type="match status" value="1"/>
</dbReference>
<dbReference type="PIRSF" id="PIRSF005426">
    <property type="entry name" value="Frp"/>
    <property type="match status" value="1"/>
</dbReference>
<dbReference type="CDD" id="cd02146">
    <property type="entry name" value="NfsA-like"/>
    <property type="match status" value="1"/>
</dbReference>
<dbReference type="EMBL" id="OGTW02000097">
    <property type="protein sequence ID" value="SPS12364.1"/>
    <property type="molecule type" value="Genomic_DNA"/>
</dbReference>
<dbReference type="PANTHER" id="PTHR43425:SF2">
    <property type="entry name" value="OXYGEN-INSENSITIVE NADPH NITROREDUCTASE"/>
    <property type="match status" value="1"/>
</dbReference>
<evidence type="ECO:0000256" key="5">
    <source>
        <dbReference type="PIRNR" id="PIRNR005426"/>
    </source>
</evidence>
<reference evidence="8" key="2">
    <citation type="submission" date="2018-05" db="EMBL/GenBank/DDBJ databases">
        <authorList>
            <person name="Lanie J.A."/>
            <person name="Ng W.-L."/>
            <person name="Kazmierczak K.M."/>
            <person name="Andrzejewski T.M."/>
            <person name="Davidsen T.M."/>
            <person name="Wayne K.J."/>
            <person name="Tettelin H."/>
            <person name="Glass J.I."/>
            <person name="Rusch D."/>
            <person name="Podicherti R."/>
            <person name="Tsui H.-C.T."/>
            <person name="Winkler M.E."/>
        </authorList>
    </citation>
    <scope>NUCLEOTIDE SEQUENCE</scope>
    <source>
        <strain evidence="8">Lactococcus lactis</strain>
    </source>
</reference>
<dbReference type="EMBL" id="OGTW01000097">
    <property type="protein sequence ID" value="SPB28174.1"/>
    <property type="molecule type" value="Genomic_DNA"/>
</dbReference>
<dbReference type="AlphaFoldDB" id="A0A2X0SW71"/>
<dbReference type="SUPFAM" id="SSF55469">
    <property type="entry name" value="FMN-dependent nitroreductase-like"/>
    <property type="match status" value="1"/>
</dbReference>
<evidence type="ECO:0000313" key="8">
    <source>
        <dbReference type="EMBL" id="SPS12364.1"/>
    </source>
</evidence>
<reference evidence="9" key="3">
    <citation type="submission" date="2018-05" db="EMBL/GenBank/DDBJ databases">
        <authorList>
            <person name="Duru I."/>
        </authorList>
    </citation>
    <scope>NUCLEOTIDE SEQUENCE [LARGE SCALE GENOMIC DNA]</scope>
</reference>
<dbReference type="EC" id="1.5.1.39" evidence="8"/>
<evidence type="ECO:0000256" key="1">
    <source>
        <dbReference type="ARBA" id="ARBA00008366"/>
    </source>
</evidence>
<evidence type="ECO:0000259" key="6">
    <source>
        <dbReference type="Pfam" id="PF00881"/>
    </source>
</evidence>
<dbReference type="Proteomes" id="UP000279235">
    <property type="component" value="Unassembled WGS sequence"/>
</dbReference>
<dbReference type="Pfam" id="PF00881">
    <property type="entry name" value="Nitroreductase"/>
    <property type="match status" value="1"/>
</dbReference>
<keyword evidence="4 5" id="KW-0560">Oxidoreductase</keyword>
<dbReference type="RefSeq" id="WP_010905545.1">
    <property type="nucleotide sequence ID" value="NZ_CP033606.1"/>
</dbReference>
<gene>
    <name evidence="8" type="primary">nfrA2</name>
    <name evidence="8" type="ORF">AMHIJAGA_02319</name>
</gene>
<protein>
    <submittedName>
        <fullName evidence="8">FMN reductase [NAD(P)H]</fullName>
        <ecNumber evidence="8">1.5.1.39</ecNumber>
    </submittedName>
</protein>
<reference evidence="7" key="1">
    <citation type="submission" date="2018-01" db="EMBL/GenBank/DDBJ databases">
        <authorList>
            <person name="Gaut B.S."/>
            <person name="Morton B.R."/>
            <person name="Clegg M.T."/>
            <person name="Duvall M.R."/>
        </authorList>
    </citation>
    <scope>NUCLEOTIDE SEQUENCE</scope>
    <source>
        <strain evidence="7">Lactococcus lactis</strain>
    </source>
</reference>
<dbReference type="PANTHER" id="PTHR43425">
    <property type="entry name" value="OXYGEN-INSENSITIVE NADPH NITROREDUCTASE"/>
    <property type="match status" value="1"/>
</dbReference>
<evidence type="ECO:0000256" key="3">
    <source>
        <dbReference type="ARBA" id="ARBA00022643"/>
    </source>
</evidence>
<dbReference type="GO" id="GO:0008752">
    <property type="term" value="F:FMN reductase [NAD(P)H] activity"/>
    <property type="evidence" value="ECO:0007669"/>
    <property type="project" value="UniProtKB-EC"/>
</dbReference>
<sequence>MTETNETIDLMMNHTSVRNFTEEAIEPKDLEKILKAAQMASTWKNFQSYSVIVVESQAQKDAIYEFQPQKSIKNCAAYLVFVGDLNRAQKAVELDQGNFQPQGIESLLITSVDAATAGQNALLAAESLGYNGVMVGLIRDQSSEISKVLNLPDYTYPIFGIALGKAARLNKVKPRLPLEATAFKEKYVEQTSETIEKYDQVQEEYAGNRRLNKWSERIVDQWGQPEISASTENLKAKKLLFN</sequence>
<evidence type="ECO:0000256" key="4">
    <source>
        <dbReference type="ARBA" id="ARBA00023002"/>
    </source>
</evidence>
<keyword evidence="3 5" id="KW-0288">FMN</keyword>
<comment type="similarity">
    <text evidence="1 5">Belongs to the flavin oxidoreductase frp family.</text>
</comment>
<keyword evidence="5" id="KW-0521">NADP</keyword>
<proteinExistence type="inferred from homology"/>